<evidence type="ECO:0000313" key="2">
    <source>
        <dbReference type="Proteomes" id="UP000614350"/>
    </source>
</evidence>
<evidence type="ECO:0000313" key="1">
    <source>
        <dbReference type="EMBL" id="KAF7389307.1"/>
    </source>
</evidence>
<gene>
    <name evidence="1" type="ORF">HZH66_010444</name>
</gene>
<organism evidence="1 2">
    <name type="scientific">Vespula vulgaris</name>
    <name type="common">Yellow jacket</name>
    <name type="synonym">Wasp</name>
    <dbReference type="NCBI Taxonomy" id="7454"/>
    <lineage>
        <taxon>Eukaryota</taxon>
        <taxon>Metazoa</taxon>
        <taxon>Ecdysozoa</taxon>
        <taxon>Arthropoda</taxon>
        <taxon>Hexapoda</taxon>
        <taxon>Insecta</taxon>
        <taxon>Pterygota</taxon>
        <taxon>Neoptera</taxon>
        <taxon>Endopterygota</taxon>
        <taxon>Hymenoptera</taxon>
        <taxon>Apocrita</taxon>
        <taxon>Aculeata</taxon>
        <taxon>Vespoidea</taxon>
        <taxon>Vespidae</taxon>
        <taxon>Vespinae</taxon>
        <taxon>Vespula</taxon>
    </lineage>
</organism>
<comment type="caution">
    <text evidence="1">The sequence shown here is derived from an EMBL/GenBank/DDBJ whole genome shotgun (WGS) entry which is preliminary data.</text>
</comment>
<dbReference type="Proteomes" id="UP000614350">
    <property type="component" value="Unassembled WGS sequence"/>
</dbReference>
<name>A0A834JLI0_VESVU</name>
<sequence>MTKIVESANFTRILDPLSTTGCDEKYGGSKLVGMRCSSKNIRSPHSRKLMVERNFFVTDSHNELVRVSNFSKKKKEKKIVTYDSLDLNSNFVSSLKQTNGKDLTKWKLKKLKTYSGTIIIYLGLKKIKQKIGPVMKTNEEDDSESDLEY</sequence>
<dbReference type="AlphaFoldDB" id="A0A834JLI0"/>
<proteinExistence type="predicted"/>
<protein>
    <submittedName>
        <fullName evidence="1">Uncharacterized protein</fullName>
    </submittedName>
</protein>
<dbReference type="EMBL" id="JACSEA010000011">
    <property type="protein sequence ID" value="KAF7389307.1"/>
    <property type="molecule type" value="Genomic_DNA"/>
</dbReference>
<reference evidence="1" key="1">
    <citation type="journal article" date="2020" name="G3 (Bethesda)">
        <title>High-Quality Assemblies for Three Invasive Social Wasps from the &lt;i&gt;Vespula&lt;/i&gt; Genus.</title>
        <authorList>
            <person name="Harrop T.W.R."/>
            <person name="Guhlin J."/>
            <person name="McLaughlin G.M."/>
            <person name="Permina E."/>
            <person name="Stockwell P."/>
            <person name="Gilligan J."/>
            <person name="Le Lec M.F."/>
            <person name="Gruber M.A.M."/>
            <person name="Quinn O."/>
            <person name="Lovegrove M."/>
            <person name="Duncan E.J."/>
            <person name="Remnant E.J."/>
            <person name="Van Eeckhoven J."/>
            <person name="Graham B."/>
            <person name="Knapp R.A."/>
            <person name="Langford K.W."/>
            <person name="Kronenberg Z."/>
            <person name="Press M.O."/>
            <person name="Eacker S.M."/>
            <person name="Wilson-Rankin E.E."/>
            <person name="Purcell J."/>
            <person name="Lester P.J."/>
            <person name="Dearden P.K."/>
        </authorList>
    </citation>
    <scope>NUCLEOTIDE SEQUENCE</scope>
    <source>
        <strain evidence="1">Marl-1</strain>
    </source>
</reference>
<accession>A0A834JLI0</accession>
<keyword evidence="2" id="KW-1185">Reference proteome</keyword>